<feature type="transmembrane region" description="Helical" evidence="7">
    <location>
        <begin position="365"/>
        <end position="390"/>
    </location>
</feature>
<feature type="transmembrane region" description="Helical" evidence="7">
    <location>
        <begin position="254"/>
        <end position="277"/>
    </location>
</feature>
<keyword evidence="4 7" id="KW-0812">Transmembrane</keyword>
<gene>
    <name evidence="8" type="primary">nrfD</name>
    <name evidence="8" type="ORF">IR213_03520</name>
</gene>
<dbReference type="RefSeq" id="WP_194310927.1">
    <property type="nucleotide sequence ID" value="NZ_JADHEC010000005.1"/>
</dbReference>
<comment type="subcellular location">
    <subcellularLocation>
        <location evidence="1">Cell membrane</location>
        <topology evidence="1">Multi-pass membrane protein</topology>
    </subcellularLocation>
</comment>
<keyword evidence="3" id="KW-1003">Cell membrane</keyword>
<feature type="transmembrane region" description="Helical" evidence="7">
    <location>
        <begin position="115"/>
        <end position="134"/>
    </location>
</feature>
<evidence type="ECO:0000256" key="1">
    <source>
        <dbReference type="ARBA" id="ARBA00004651"/>
    </source>
</evidence>
<feature type="transmembrane region" description="Helical" evidence="7">
    <location>
        <begin position="339"/>
        <end position="358"/>
    </location>
</feature>
<evidence type="ECO:0000313" key="8">
    <source>
        <dbReference type="EMBL" id="MBF2707661.1"/>
    </source>
</evidence>
<dbReference type="EMBL" id="JADHEC010000005">
    <property type="protein sequence ID" value="MBF2707661.1"/>
    <property type="molecule type" value="Genomic_DNA"/>
</dbReference>
<sequence>MSKEKNIAESTKYETFTQEEYMVMKDDLLRPIEKTGKWGKIWIAFLTVIFLAGVIAYYLQESLGKSVTTGLSDYTMWGVYISNFLFLVALSLSSVFMSAVLKLTHFEWYRPLSRIADVISLSSITMAGICIMISMGRPDRLYFLIIHGRIQSPIVWDIIVVATYFAACVLVLFIALIPSLSTCKNHLTNLPKWQLKMYEILSFGWKGTAEQWKILKKTVNILTVLVIPLGIALRTVSAWLFSTTLRPEWDSTNFGAYFVSGSALLTVAVMIIAVYAFRKIYDLKKYLTNMHFDKMGQAMVLFGFVYAYFNINEYLVPAYKMSSLHANHLLNLFVGEDALFYWLVVLFGIAVPCILPMFKKLRKPFTLTLIAVAVLIAGWFKFYLIVIPGLSHPLLPIQDVPPSWAHYTPSTIEMTIVAATIAGIMLLVTVFSKYFPIISVWEVAEGKLEGKEEIINYK</sequence>
<dbReference type="Proteomes" id="UP000646211">
    <property type="component" value="Unassembled WGS sequence"/>
</dbReference>
<dbReference type="InterPro" id="IPR005614">
    <property type="entry name" value="NrfD-like"/>
</dbReference>
<evidence type="ECO:0000256" key="4">
    <source>
        <dbReference type="ARBA" id="ARBA00022692"/>
    </source>
</evidence>
<feature type="transmembrane region" description="Helical" evidence="7">
    <location>
        <begin position="79"/>
        <end position="103"/>
    </location>
</feature>
<dbReference type="AlphaFoldDB" id="A0A930U6F0"/>
<evidence type="ECO:0000256" key="5">
    <source>
        <dbReference type="ARBA" id="ARBA00022989"/>
    </source>
</evidence>
<evidence type="ECO:0000256" key="3">
    <source>
        <dbReference type="ARBA" id="ARBA00022475"/>
    </source>
</evidence>
<keyword evidence="5 7" id="KW-1133">Transmembrane helix</keyword>
<accession>A0A930U6F0</accession>
<dbReference type="GO" id="GO:0005886">
    <property type="term" value="C:plasma membrane"/>
    <property type="evidence" value="ECO:0007669"/>
    <property type="project" value="UniProtKB-SubCell"/>
</dbReference>
<feature type="transmembrane region" description="Helical" evidence="7">
    <location>
        <begin position="298"/>
        <end position="319"/>
    </location>
</feature>
<dbReference type="PANTHER" id="PTHR43044">
    <property type="match status" value="1"/>
</dbReference>
<dbReference type="Pfam" id="PF03916">
    <property type="entry name" value="NrfD"/>
    <property type="match status" value="1"/>
</dbReference>
<evidence type="ECO:0000256" key="2">
    <source>
        <dbReference type="ARBA" id="ARBA00008929"/>
    </source>
</evidence>
<feature type="transmembrane region" description="Helical" evidence="7">
    <location>
        <begin position="410"/>
        <end position="431"/>
    </location>
</feature>
<dbReference type="PANTHER" id="PTHR43044:SF2">
    <property type="entry name" value="POLYSULPHIDE REDUCTASE NRFD"/>
    <property type="match status" value="1"/>
</dbReference>
<reference evidence="8" key="1">
    <citation type="submission" date="2020-11" db="EMBL/GenBank/DDBJ databases">
        <title>Genome of Flavobacterium soyangense.</title>
        <authorList>
            <person name="Liu Q."/>
            <person name="Xin Y.-H."/>
        </authorList>
    </citation>
    <scope>NUCLEOTIDE SEQUENCE</scope>
    <source>
        <strain evidence="8">CGMCC 1.13493</strain>
    </source>
</reference>
<organism evidence="8 9">
    <name type="scientific">Flavobacterium soyangense</name>
    <dbReference type="NCBI Taxonomy" id="2023265"/>
    <lineage>
        <taxon>Bacteria</taxon>
        <taxon>Pseudomonadati</taxon>
        <taxon>Bacteroidota</taxon>
        <taxon>Flavobacteriia</taxon>
        <taxon>Flavobacteriales</taxon>
        <taxon>Flavobacteriaceae</taxon>
        <taxon>Flavobacterium</taxon>
    </lineage>
</organism>
<feature type="transmembrane region" description="Helical" evidence="7">
    <location>
        <begin position="221"/>
        <end position="242"/>
    </location>
</feature>
<keyword evidence="9" id="KW-1185">Reference proteome</keyword>
<keyword evidence="6 7" id="KW-0472">Membrane</keyword>
<evidence type="ECO:0000256" key="6">
    <source>
        <dbReference type="ARBA" id="ARBA00023136"/>
    </source>
</evidence>
<feature type="transmembrane region" description="Helical" evidence="7">
    <location>
        <begin position="41"/>
        <end position="59"/>
    </location>
</feature>
<evidence type="ECO:0000256" key="7">
    <source>
        <dbReference type="SAM" id="Phobius"/>
    </source>
</evidence>
<name>A0A930U6F0_9FLAO</name>
<comment type="caution">
    <text evidence="8">The sequence shown here is derived from an EMBL/GenBank/DDBJ whole genome shotgun (WGS) entry which is preliminary data.</text>
</comment>
<evidence type="ECO:0000313" key="9">
    <source>
        <dbReference type="Proteomes" id="UP000646211"/>
    </source>
</evidence>
<proteinExistence type="inferred from homology"/>
<comment type="similarity">
    <text evidence="2">Belongs to the NrfD family.</text>
</comment>
<protein>
    <submittedName>
        <fullName evidence="8">Polysulfide reductase NrfD</fullName>
    </submittedName>
</protein>
<feature type="transmembrane region" description="Helical" evidence="7">
    <location>
        <begin position="154"/>
        <end position="177"/>
    </location>
</feature>